<dbReference type="PROSITE" id="PS51257">
    <property type="entry name" value="PROKAR_LIPOPROTEIN"/>
    <property type="match status" value="1"/>
</dbReference>
<dbReference type="PANTHER" id="PTHR12151:SF25">
    <property type="entry name" value="LINALOOL DEHYDRATASE_ISOMERASE DOMAIN-CONTAINING PROTEIN"/>
    <property type="match status" value="1"/>
</dbReference>
<reference evidence="2 3" key="1">
    <citation type="submission" date="2022-05" db="EMBL/GenBank/DDBJ databases">
        <authorList>
            <person name="Park J.-S."/>
        </authorList>
    </citation>
    <scope>NUCLEOTIDE SEQUENCE [LARGE SCALE GENOMIC DNA]</scope>
    <source>
        <strain evidence="2 3">2012CJ35-5</strain>
    </source>
</reference>
<evidence type="ECO:0000313" key="2">
    <source>
        <dbReference type="EMBL" id="MCL6275112.1"/>
    </source>
</evidence>
<protein>
    <submittedName>
        <fullName evidence="2">SCO family protein</fullName>
    </submittedName>
</protein>
<organism evidence="2 3">
    <name type="scientific">Flagellimonas spongiicola</name>
    <dbReference type="NCBI Taxonomy" id="2942208"/>
    <lineage>
        <taxon>Bacteria</taxon>
        <taxon>Pseudomonadati</taxon>
        <taxon>Bacteroidota</taxon>
        <taxon>Flavobacteriia</taxon>
        <taxon>Flavobacteriales</taxon>
        <taxon>Flavobacteriaceae</taxon>
        <taxon>Flagellimonas</taxon>
    </lineage>
</organism>
<dbReference type="SUPFAM" id="SSF52833">
    <property type="entry name" value="Thioredoxin-like"/>
    <property type="match status" value="1"/>
</dbReference>
<dbReference type="InterPro" id="IPR003782">
    <property type="entry name" value="SCO1/SenC"/>
</dbReference>
<evidence type="ECO:0000256" key="1">
    <source>
        <dbReference type="ARBA" id="ARBA00010996"/>
    </source>
</evidence>
<accession>A0ABT0PUR4</accession>
<keyword evidence="3" id="KW-1185">Reference proteome</keyword>
<dbReference type="RefSeq" id="WP_249658300.1">
    <property type="nucleotide sequence ID" value="NZ_JAMFMA010000003.1"/>
</dbReference>
<dbReference type="PANTHER" id="PTHR12151">
    <property type="entry name" value="ELECTRON TRANSPORT PROTIN SCO1/SENC FAMILY MEMBER"/>
    <property type="match status" value="1"/>
</dbReference>
<dbReference type="CDD" id="cd02968">
    <property type="entry name" value="SCO"/>
    <property type="match status" value="1"/>
</dbReference>
<name>A0ABT0PUR4_9FLAO</name>
<evidence type="ECO:0000313" key="3">
    <source>
        <dbReference type="Proteomes" id="UP001203607"/>
    </source>
</evidence>
<sequence length="229" mass="26528">MNLRMKWYNNKAGFYLFALLTTVLMACGEKRNTEKESRVAVLPYYDEPSFTPLWLSKQSDSITGIHRIPNFTLINQMGDTLTEKTFENKIYITDFFFTSCPGICPKMTQNMTLLQDAFLNDADILLLSHSVTPELDSVPILRHYADAKGVVDNKWHLVTGKRKDIYNLGRFAYFIEEDLGFQKTEDEFLHTENFVLIDKNRHIRGIYNGLNKTAINQLIADVKTLQKER</sequence>
<dbReference type="Pfam" id="PF02630">
    <property type="entry name" value="SCO1-SenC"/>
    <property type="match status" value="1"/>
</dbReference>
<dbReference type="EMBL" id="JAMFMA010000003">
    <property type="protein sequence ID" value="MCL6275112.1"/>
    <property type="molecule type" value="Genomic_DNA"/>
</dbReference>
<dbReference type="Proteomes" id="UP001203607">
    <property type="component" value="Unassembled WGS sequence"/>
</dbReference>
<proteinExistence type="inferred from homology"/>
<comment type="similarity">
    <text evidence="1">Belongs to the SCO1/2 family.</text>
</comment>
<dbReference type="InterPro" id="IPR036249">
    <property type="entry name" value="Thioredoxin-like_sf"/>
</dbReference>
<dbReference type="Gene3D" id="3.40.30.10">
    <property type="entry name" value="Glutaredoxin"/>
    <property type="match status" value="1"/>
</dbReference>
<comment type="caution">
    <text evidence="2">The sequence shown here is derived from an EMBL/GenBank/DDBJ whole genome shotgun (WGS) entry which is preliminary data.</text>
</comment>
<gene>
    <name evidence="2" type="ORF">M3P19_13920</name>
</gene>